<evidence type="ECO:0000313" key="2">
    <source>
        <dbReference type="EMBL" id="QBY42691.1"/>
    </source>
</evidence>
<dbReference type="EMBL" id="CP123491">
    <property type="protein sequence ID" value="WGL93796.1"/>
    <property type="molecule type" value="Genomic_DNA"/>
</dbReference>
<geneLocation type="plasmid" evidence="3 8">
    <name>paIh1</name>
</geneLocation>
<dbReference type="InterPro" id="IPR053730">
    <property type="entry name" value="MEP_Accessory_AcrZ"/>
</dbReference>
<dbReference type="EMBL" id="CP038613">
    <property type="protein sequence ID" value="QBY42691.1"/>
    <property type="molecule type" value="Genomic_DNA"/>
</dbReference>
<evidence type="ECO:0000313" key="5">
    <source>
        <dbReference type="EMBL" id="WGM06766.1"/>
    </source>
</evidence>
<dbReference type="Proteomes" id="UP001177597">
    <property type="component" value="Chromosome"/>
</dbReference>
<keyword evidence="1" id="KW-0472">Membrane</keyword>
<accession>A0A4P7KS04</accession>
<organism evidence="2 6">
    <name type="scientific">Arsenophonus nasoniae</name>
    <name type="common">son-killer infecting Nasonia vitripennis</name>
    <dbReference type="NCBI Taxonomy" id="638"/>
    <lineage>
        <taxon>Bacteria</taxon>
        <taxon>Pseudomonadati</taxon>
        <taxon>Pseudomonadota</taxon>
        <taxon>Gammaproteobacteria</taxon>
        <taxon>Enterobacterales</taxon>
        <taxon>Morganellaceae</taxon>
        <taxon>Arsenophonus</taxon>
    </lineage>
</organism>
<dbReference type="KEGG" id="ans:ArsFIN_12500"/>
<dbReference type="EMBL" id="CP123498">
    <property type="protein sequence ID" value="WGL96103.1"/>
    <property type="molecule type" value="Genomic_DNA"/>
</dbReference>
<dbReference type="EMBL" id="CP123523">
    <property type="protein sequence ID" value="WGM06766.1"/>
    <property type="molecule type" value="Genomic_DNA"/>
</dbReference>
<feature type="transmembrane region" description="Helical" evidence="1">
    <location>
        <begin position="7"/>
        <end position="29"/>
    </location>
</feature>
<evidence type="ECO:0000313" key="6">
    <source>
        <dbReference type="Proteomes" id="UP000295134"/>
    </source>
</evidence>
<evidence type="ECO:0000313" key="8">
    <source>
        <dbReference type="Proteomes" id="UP001177597"/>
    </source>
</evidence>
<dbReference type="Proteomes" id="UP001177592">
    <property type="component" value="Chromosome"/>
</dbReference>
<name>A0A4P7KS04_9GAMM</name>
<dbReference type="GO" id="GO:0005886">
    <property type="term" value="C:plasma membrane"/>
    <property type="evidence" value="ECO:0007669"/>
    <property type="project" value="InterPro"/>
</dbReference>
<protein>
    <submittedName>
        <fullName evidence="3">AcrZ family multidrug efflux pump-associated protein</fullName>
    </submittedName>
    <submittedName>
        <fullName evidence="2">Multidrug efflux pump accessory protein AcrZ</fullName>
    </submittedName>
</protein>
<dbReference type="AlphaFoldDB" id="A0A4P7KS04"/>
<reference evidence="3" key="2">
    <citation type="submission" date="2023-04" db="EMBL/GenBank/DDBJ databases">
        <title>Genome dynamics across the evolutionary transition to endosymbiosis.</title>
        <authorList>
            <person name="Siozios S."/>
            <person name="Nadal-Jimenez P."/>
            <person name="Azagi T."/>
            <person name="Sprong H."/>
            <person name="Frost C.L."/>
            <person name="Parratt S.R."/>
            <person name="Taylor G."/>
            <person name="Brettell L."/>
            <person name="Lew K.C."/>
            <person name="Croft L."/>
            <person name="King K.C."/>
            <person name="Brockhurst M.A."/>
            <person name="Hypsa V."/>
            <person name="Novakova E."/>
            <person name="Darby A.C."/>
            <person name="Hurst G.D.D."/>
        </authorList>
    </citation>
    <scope>NUCLEOTIDE SEQUENCE</scope>
    <source>
        <strain evidence="3">AIh</strain>
        <strain evidence="5">ANv_CAN</strain>
        <plasmid evidence="3">paIh1</plasmid>
    </source>
</reference>
<keyword evidence="7" id="KW-1185">Reference proteome</keyword>
<dbReference type="RefSeq" id="WP_026823247.1">
    <property type="nucleotide sequence ID" value="NZ_CP123491.1"/>
</dbReference>
<sequence length="46" mass="5166">MLDILKSMLFALCMVPIVMGGIMLLIYGIGELFNLLSKAQFHHSKK</sequence>
<gene>
    <name evidence="2" type="primary">acrZ</name>
    <name evidence="2" type="ORF">ArsFIN_12500</name>
    <name evidence="3" type="ORF">QE207_00605</name>
    <name evidence="4" type="ORF">QE207_05865</name>
    <name evidence="5" type="ORF">QE258_05585</name>
</gene>
<proteinExistence type="predicted"/>
<evidence type="ECO:0000256" key="1">
    <source>
        <dbReference type="SAM" id="Phobius"/>
    </source>
</evidence>
<evidence type="ECO:0000313" key="3">
    <source>
        <dbReference type="EMBL" id="WGL93796.1"/>
    </source>
</evidence>
<dbReference type="InterPro" id="IPR019702">
    <property type="entry name" value="AcrZ"/>
</dbReference>
<dbReference type="Proteomes" id="UP000295134">
    <property type="component" value="Chromosome"/>
</dbReference>
<keyword evidence="1" id="KW-1133">Transmembrane helix</keyword>
<dbReference type="Gene3D" id="6.10.250.2480">
    <property type="match status" value="1"/>
</dbReference>
<evidence type="ECO:0000313" key="4">
    <source>
        <dbReference type="EMBL" id="WGL96103.1"/>
    </source>
</evidence>
<dbReference type="GO" id="GO:0042910">
    <property type="term" value="F:xenobiotic transmembrane transporter activity"/>
    <property type="evidence" value="ECO:0007669"/>
    <property type="project" value="InterPro"/>
</dbReference>
<dbReference type="Proteomes" id="UP001177597">
    <property type="component" value="Plasmid paIh1"/>
</dbReference>
<keyword evidence="3" id="KW-0614">Plasmid</keyword>
<dbReference type="GO" id="GO:1990961">
    <property type="term" value="P:xenobiotic detoxification by transmembrane export across the plasma membrane"/>
    <property type="evidence" value="ECO:0007669"/>
    <property type="project" value="InterPro"/>
</dbReference>
<keyword evidence="1" id="KW-0812">Transmembrane</keyword>
<evidence type="ECO:0000313" key="7">
    <source>
        <dbReference type="Proteomes" id="UP001177592"/>
    </source>
</evidence>
<reference evidence="2 6" key="1">
    <citation type="submission" date="2019-03" db="EMBL/GenBank/DDBJ databases">
        <title>Long-read sequencing reveals hyperdense prophage content in a complex bacterial symbiont genome.</title>
        <authorList>
            <person name="Frost C.L."/>
            <person name="Siozios S."/>
            <person name="Nadal-Jimenez P."/>
            <person name="Brockhurst M.A."/>
            <person name="King K.C."/>
            <person name="Darby A.C."/>
            <person name="Hurst G.D.D."/>
        </authorList>
    </citation>
    <scope>NUCLEOTIDE SEQUENCE [LARGE SCALE GENOMIC DNA]</scope>
    <source>
        <strain evidence="2 6">FIN</strain>
    </source>
</reference>
<dbReference type="Pfam" id="PF10766">
    <property type="entry name" value="AcrZ"/>
    <property type="match status" value="1"/>
</dbReference>